<protein>
    <submittedName>
        <fullName evidence="5">MFS transporter</fullName>
    </submittedName>
</protein>
<evidence type="ECO:0000256" key="3">
    <source>
        <dbReference type="ARBA" id="ARBA00023136"/>
    </source>
</evidence>
<feature type="transmembrane region" description="Helical" evidence="4">
    <location>
        <begin position="290"/>
        <end position="311"/>
    </location>
</feature>
<keyword evidence="6" id="KW-1185">Reference proteome</keyword>
<comment type="caution">
    <text evidence="5">The sequence shown here is derived from an EMBL/GenBank/DDBJ whole genome shotgun (WGS) entry which is preliminary data.</text>
</comment>
<feature type="transmembrane region" description="Helical" evidence="4">
    <location>
        <begin position="134"/>
        <end position="152"/>
    </location>
</feature>
<dbReference type="RefSeq" id="WP_055731361.1">
    <property type="nucleotide sequence ID" value="NZ_BMDY01000019.1"/>
</dbReference>
<feature type="transmembrane region" description="Helical" evidence="4">
    <location>
        <begin position="47"/>
        <end position="64"/>
    </location>
</feature>
<dbReference type="Pfam" id="PF07690">
    <property type="entry name" value="MFS_1"/>
    <property type="match status" value="1"/>
</dbReference>
<dbReference type="SUPFAM" id="SSF103473">
    <property type="entry name" value="MFS general substrate transporter"/>
    <property type="match status" value="1"/>
</dbReference>
<evidence type="ECO:0000256" key="4">
    <source>
        <dbReference type="SAM" id="Phobius"/>
    </source>
</evidence>
<dbReference type="Gene3D" id="1.20.1250.20">
    <property type="entry name" value="MFS general substrate transporter like domains"/>
    <property type="match status" value="2"/>
</dbReference>
<keyword evidence="3 4" id="KW-0472">Membrane</keyword>
<feature type="transmembrane region" description="Helical" evidence="4">
    <location>
        <begin position="200"/>
        <end position="224"/>
    </location>
</feature>
<evidence type="ECO:0000313" key="6">
    <source>
        <dbReference type="Proteomes" id="UP000651977"/>
    </source>
</evidence>
<gene>
    <name evidence="5" type="ORF">GCM10007414_29910</name>
</gene>
<dbReference type="InterPro" id="IPR011701">
    <property type="entry name" value="MFS"/>
</dbReference>
<accession>A0ABQ1I6F7</accession>
<feature type="transmembrane region" description="Helical" evidence="4">
    <location>
        <begin position="158"/>
        <end position="179"/>
    </location>
</feature>
<organism evidence="5 6">
    <name type="scientific">Agarivorans gilvus</name>
    <dbReference type="NCBI Taxonomy" id="680279"/>
    <lineage>
        <taxon>Bacteria</taxon>
        <taxon>Pseudomonadati</taxon>
        <taxon>Pseudomonadota</taxon>
        <taxon>Gammaproteobacteria</taxon>
        <taxon>Alteromonadales</taxon>
        <taxon>Alteromonadaceae</taxon>
        <taxon>Agarivorans</taxon>
    </lineage>
</organism>
<evidence type="ECO:0000256" key="2">
    <source>
        <dbReference type="ARBA" id="ARBA00022989"/>
    </source>
</evidence>
<evidence type="ECO:0000256" key="1">
    <source>
        <dbReference type="ARBA" id="ARBA00022692"/>
    </source>
</evidence>
<sequence>MQTSKQQLLLMMAFLMPFSFSIWMVLLNNFAIEAAQFSGREIGMLQSLREIPGFLAFTAIYVLLILKEQTFALISLLVLAIGITLTGFFPSVYGLYFTTVLMSVGFHYFETVNQSLTLQWIPKADTPAFMGKALAVKGAAAVLAYSLLWILLEYSHFQYVSLYAMFGGLTILAVMFIAWRFPHYPAEHEQHKRLILRQRYWLFYTLVFLSGARRQIFVVFAGFLMVEKFHYSVSDIALLYLVNQVLNILFARKIGRLIGRIGERKTLIIEYCGLILVFSGYAVVNQAEWAAALYIVDHLFFAMAIAVKSYFQKIADPADIASSAGVSFTINHIAAVVLPALLGMVWLYSNDLVFWIGAGIAVASLVFALMVPRHPGPQCETIQLIKQRKIA</sequence>
<proteinExistence type="predicted"/>
<dbReference type="EMBL" id="BMDY01000019">
    <property type="protein sequence ID" value="GGB14478.1"/>
    <property type="molecule type" value="Genomic_DNA"/>
</dbReference>
<feature type="transmembrane region" description="Helical" evidence="4">
    <location>
        <begin position="71"/>
        <end position="89"/>
    </location>
</feature>
<dbReference type="PANTHER" id="PTHR23518:SF2">
    <property type="entry name" value="MAJOR FACILITATOR SUPERFAMILY TRANSPORTER"/>
    <property type="match status" value="1"/>
</dbReference>
<feature type="transmembrane region" description="Helical" evidence="4">
    <location>
        <begin position="7"/>
        <end position="27"/>
    </location>
</feature>
<keyword evidence="2 4" id="KW-1133">Transmembrane helix</keyword>
<evidence type="ECO:0000313" key="5">
    <source>
        <dbReference type="EMBL" id="GGB14478.1"/>
    </source>
</evidence>
<feature type="transmembrane region" description="Helical" evidence="4">
    <location>
        <begin position="323"/>
        <end position="346"/>
    </location>
</feature>
<feature type="transmembrane region" description="Helical" evidence="4">
    <location>
        <begin position="267"/>
        <end position="284"/>
    </location>
</feature>
<name>A0ABQ1I6F7_9ALTE</name>
<dbReference type="PANTHER" id="PTHR23518">
    <property type="entry name" value="C-METHYLTRANSFERASE"/>
    <property type="match status" value="1"/>
</dbReference>
<reference evidence="6" key="1">
    <citation type="journal article" date="2019" name="Int. J. Syst. Evol. Microbiol.">
        <title>The Global Catalogue of Microorganisms (GCM) 10K type strain sequencing project: providing services to taxonomists for standard genome sequencing and annotation.</title>
        <authorList>
            <consortium name="The Broad Institute Genomics Platform"/>
            <consortium name="The Broad Institute Genome Sequencing Center for Infectious Disease"/>
            <person name="Wu L."/>
            <person name="Ma J."/>
        </authorList>
    </citation>
    <scope>NUCLEOTIDE SEQUENCE [LARGE SCALE GENOMIC DNA]</scope>
    <source>
        <strain evidence="6">CGMCC 1.10131</strain>
    </source>
</reference>
<dbReference type="Proteomes" id="UP000651977">
    <property type="component" value="Unassembled WGS sequence"/>
</dbReference>
<keyword evidence="1 4" id="KW-0812">Transmembrane</keyword>
<feature type="transmembrane region" description="Helical" evidence="4">
    <location>
        <begin position="352"/>
        <end position="371"/>
    </location>
</feature>
<dbReference type="InterPro" id="IPR036259">
    <property type="entry name" value="MFS_trans_sf"/>
</dbReference>